<feature type="transmembrane region" description="Helical" evidence="8">
    <location>
        <begin position="198"/>
        <end position="219"/>
    </location>
</feature>
<feature type="transmembrane region" description="Helical" evidence="8">
    <location>
        <begin position="318"/>
        <end position="337"/>
    </location>
</feature>
<dbReference type="InterPro" id="IPR039309">
    <property type="entry name" value="BT1"/>
</dbReference>
<dbReference type="SUPFAM" id="SSF103473">
    <property type="entry name" value="MFS general substrate transporter"/>
    <property type="match status" value="1"/>
</dbReference>
<dbReference type="Pfam" id="PF03092">
    <property type="entry name" value="BT1"/>
    <property type="match status" value="1"/>
</dbReference>
<keyword evidence="4 8" id="KW-0812">Transmembrane</keyword>
<keyword evidence="6 8" id="KW-0472">Membrane</keyword>
<evidence type="ECO:0000256" key="4">
    <source>
        <dbReference type="ARBA" id="ARBA00022692"/>
    </source>
</evidence>
<feature type="compositionally biased region" description="Basic and acidic residues" evidence="7">
    <location>
        <begin position="1"/>
        <end position="19"/>
    </location>
</feature>
<dbReference type="PANTHER" id="PTHR31585:SF44">
    <property type="entry name" value="FOLATE-BIOPTERIN TRANSPORTER 6-RELATED"/>
    <property type="match status" value="1"/>
</dbReference>
<evidence type="ECO:0000256" key="3">
    <source>
        <dbReference type="ARBA" id="ARBA00022448"/>
    </source>
</evidence>
<feature type="region of interest" description="Disordered" evidence="7">
    <location>
        <begin position="1"/>
        <end position="28"/>
    </location>
</feature>
<sequence>MGSLETEKLVQDSLSDHHKPPPPPSAATAFQPKASNNNLFALLLEPIQWLQMLSANLNPTFVLGVFIVYGLNQGFAGSFFKVVSDFYWKDVQRVNPSSVQLYSGLYYIPWVMKPLWGLLTDVFPVMGYRRRPYFVAAGVLGAASATAVAAGGRLPVPEALAFLVGLTAAVAIADVTIDACVARNSIEMAVLAPDMQSLCGLCSSAGALIGYSTSGFFVHHIGAQGALGILAIPSALLIVLGFIIHESRTDDLHSEKKKKAMDKIGAATRGMYETIRLPQVWKPSLYMYLSFSLNISTHEGQFYWYTNPEAGPAFSQEFVGMVYAVGALASMVGVLIYQKTLKDCSFRKLLFFAQLLYGATGMLDLIFVLRWNLALGVPDSFFVIAEECVSRVVSRIRWMPMIVLSTKLCPLGIEGTFFALLMCIDSLGFLSSKMGGGLVLHLMHVTRTDFRNLWLALLVRNALRLATLGLIFLVPEGEQSDVIVTSGGLTNKNGSTEDGGGDEEEGLQLVPASEKSEVQH</sequence>
<feature type="transmembrane region" description="Helical" evidence="8">
    <location>
        <begin position="225"/>
        <end position="244"/>
    </location>
</feature>
<accession>A0ABM3HAD3</accession>
<feature type="transmembrane region" description="Helical" evidence="8">
    <location>
        <begin position="411"/>
        <end position="432"/>
    </location>
</feature>
<dbReference type="InterPro" id="IPR036259">
    <property type="entry name" value="MFS_trans_sf"/>
</dbReference>
<name>A0ABM3HAD3_9MYRT</name>
<comment type="similarity">
    <text evidence="2">Belongs to the major facilitator superfamily. Folate-biopterin transporter (TC 2.A.71) family.</text>
</comment>
<evidence type="ECO:0000256" key="1">
    <source>
        <dbReference type="ARBA" id="ARBA00004141"/>
    </source>
</evidence>
<dbReference type="InterPro" id="IPR004324">
    <property type="entry name" value="FBT"/>
</dbReference>
<keyword evidence="9" id="KW-1185">Reference proteome</keyword>
<dbReference type="PANTHER" id="PTHR31585">
    <property type="entry name" value="FOLATE-BIOPTERIN TRANSPORTER 1, CHLOROPLASTIC"/>
    <property type="match status" value="1"/>
</dbReference>
<dbReference type="GeneID" id="115736110"/>
<dbReference type="Gene3D" id="1.20.1250.20">
    <property type="entry name" value="MFS general substrate transporter like domains"/>
    <property type="match status" value="1"/>
</dbReference>
<evidence type="ECO:0000256" key="7">
    <source>
        <dbReference type="SAM" id="MobiDB-lite"/>
    </source>
</evidence>
<feature type="region of interest" description="Disordered" evidence="7">
    <location>
        <begin position="485"/>
        <end position="520"/>
    </location>
</feature>
<reference evidence="10" key="1">
    <citation type="submission" date="2025-08" db="UniProtKB">
        <authorList>
            <consortium name="RefSeq"/>
        </authorList>
    </citation>
    <scope>IDENTIFICATION</scope>
    <source>
        <tissue evidence="10">Leaf</tissue>
    </source>
</reference>
<feature type="transmembrane region" description="Helical" evidence="8">
    <location>
        <begin position="159"/>
        <end position="177"/>
    </location>
</feature>
<evidence type="ECO:0000313" key="9">
    <source>
        <dbReference type="Proteomes" id="UP000827889"/>
    </source>
</evidence>
<dbReference type="RefSeq" id="XP_048133554.1">
    <property type="nucleotide sequence ID" value="XM_048277597.1"/>
</dbReference>
<evidence type="ECO:0000256" key="8">
    <source>
        <dbReference type="SAM" id="Phobius"/>
    </source>
</evidence>
<feature type="transmembrane region" description="Helical" evidence="8">
    <location>
        <begin position="453"/>
        <end position="474"/>
    </location>
</feature>
<feature type="transmembrane region" description="Helical" evidence="8">
    <location>
        <begin position="133"/>
        <end position="153"/>
    </location>
</feature>
<proteinExistence type="inferred from homology"/>
<evidence type="ECO:0000256" key="5">
    <source>
        <dbReference type="ARBA" id="ARBA00022989"/>
    </source>
</evidence>
<dbReference type="CDD" id="cd17484">
    <property type="entry name" value="MFS_FBT"/>
    <property type="match status" value="1"/>
</dbReference>
<feature type="compositionally biased region" description="Polar residues" evidence="7">
    <location>
        <begin position="487"/>
        <end position="496"/>
    </location>
</feature>
<evidence type="ECO:0000256" key="6">
    <source>
        <dbReference type="ARBA" id="ARBA00023136"/>
    </source>
</evidence>
<evidence type="ECO:0000256" key="2">
    <source>
        <dbReference type="ARBA" id="ARBA00007015"/>
    </source>
</evidence>
<keyword evidence="5 8" id="KW-1133">Transmembrane helix</keyword>
<dbReference type="NCBIfam" id="TIGR00788">
    <property type="entry name" value="fbt"/>
    <property type="match status" value="1"/>
</dbReference>
<organism evidence="9 10">
    <name type="scientific">Rhodamnia argentea</name>
    <dbReference type="NCBI Taxonomy" id="178133"/>
    <lineage>
        <taxon>Eukaryota</taxon>
        <taxon>Viridiplantae</taxon>
        <taxon>Streptophyta</taxon>
        <taxon>Embryophyta</taxon>
        <taxon>Tracheophyta</taxon>
        <taxon>Spermatophyta</taxon>
        <taxon>Magnoliopsida</taxon>
        <taxon>eudicotyledons</taxon>
        <taxon>Gunneridae</taxon>
        <taxon>Pentapetalae</taxon>
        <taxon>rosids</taxon>
        <taxon>malvids</taxon>
        <taxon>Myrtales</taxon>
        <taxon>Myrtaceae</taxon>
        <taxon>Myrtoideae</taxon>
        <taxon>Myrteae</taxon>
        <taxon>Australasian group</taxon>
        <taxon>Rhodamnia</taxon>
    </lineage>
</organism>
<comment type="subcellular location">
    <subcellularLocation>
        <location evidence="1">Membrane</location>
        <topology evidence="1">Multi-pass membrane protein</topology>
    </subcellularLocation>
</comment>
<gene>
    <name evidence="10" type="primary">LOC115736110</name>
</gene>
<protein>
    <submittedName>
        <fullName evidence="10">Probable folate-biopterin transporter 6</fullName>
    </submittedName>
</protein>
<evidence type="ECO:0000313" key="10">
    <source>
        <dbReference type="RefSeq" id="XP_048133554.1"/>
    </source>
</evidence>
<feature type="transmembrane region" description="Helical" evidence="8">
    <location>
        <begin position="349"/>
        <end position="371"/>
    </location>
</feature>
<keyword evidence="3" id="KW-0813">Transport</keyword>
<dbReference type="Proteomes" id="UP000827889">
    <property type="component" value="Chromosome 4"/>
</dbReference>